<protein>
    <submittedName>
        <fullName evidence="2">Uncharacterized protein</fullName>
    </submittedName>
</protein>
<feature type="compositionally biased region" description="Basic and acidic residues" evidence="1">
    <location>
        <begin position="10"/>
        <end position="26"/>
    </location>
</feature>
<feature type="region of interest" description="Disordered" evidence="1">
    <location>
        <begin position="147"/>
        <end position="175"/>
    </location>
</feature>
<reference evidence="2" key="1">
    <citation type="submission" date="2019-02" db="EMBL/GenBank/DDBJ databases">
        <authorList>
            <person name="Gruber-Vodicka R. H."/>
            <person name="Seah K. B. B."/>
        </authorList>
    </citation>
    <scope>NUCLEOTIDE SEQUENCE</scope>
    <source>
        <strain evidence="2">BECK_BZ123</strain>
    </source>
</reference>
<name>A0A450Y8C0_9GAMM</name>
<evidence type="ECO:0000256" key="1">
    <source>
        <dbReference type="SAM" id="MobiDB-lite"/>
    </source>
</evidence>
<dbReference type="AlphaFoldDB" id="A0A450Y8C0"/>
<evidence type="ECO:0000313" key="2">
    <source>
        <dbReference type="EMBL" id="VFK37784.1"/>
    </source>
</evidence>
<gene>
    <name evidence="2" type="ORF">BECKTC1821D_GA0114238_100261</name>
</gene>
<dbReference type="EMBL" id="CAADFS010000002">
    <property type="protein sequence ID" value="VFK37784.1"/>
    <property type="molecule type" value="Genomic_DNA"/>
</dbReference>
<organism evidence="2">
    <name type="scientific">Candidatus Kentrum sp. TC</name>
    <dbReference type="NCBI Taxonomy" id="2126339"/>
    <lineage>
        <taxon>Bacteria</taxon>
        <taxon>Pseudomonadati</taxon>
        <taxon>Pseudomonadota</taxon>
        <taxon>Gammaproteobacteria</taxon>
        <taxon>Candidatus Kentrum</taxon>
    </lineage>
</organism>
<sequence length="175" mass="20310">MRIYVPRQARRNEDRKRRGNTDEHRTYRGKAGGQFGAYSRIREKTREAQWDEIKEIDNSRVSDGLMLVTNVWDPIISRWDRIGIRVGTSRIIPMDYTNIIDRIQVLASSNSQSDFQKKHKKNPMVSIPFDTHRFVETLRKSGVEERQAAAHQGCAHRGGLRDQGGYRAAASRNQW</sequence>
<accession>A0A450Y8C0</accession>
<proteinExistence type="predicted"/>
<feature type="region of interest" description="Disordered" evidence="1">
    <location>
        <begin position="1"/>
        <end position="27"/>
    </location>
</feature>